<name>A0A455UBK4_9GAMM</name>
<dbReference type="EMBL" id="AP019514">
    <property type="protein sequence ID" value="BBI60614.1"/>
    <property type="molecule type" value="Genomic_DNA"/>
</dbReference>
<evidence type="ECO:0000313" key="2">
    <source>
        <dbReference type="Proteomes" id="UP000320231"/>
    </source>
</evidence>
<dbReference type="Gene3D" id="3.90.1150.10">
    <property type="entry name" value="Aspartate Aminotransferase, domain 1"/>
    <property type="match status" value="1"/>
</dbReference>
<organism evidence="1 2">
    <name type="scientific">Vreelandella sulfidaeris</name>
    <dbReference type="NCBI Taxonomy" id="115553"/>
    <lineage>
        <taxon>Bacteria</taxon>
        <taxon>Pseudomonadati</taxon>
        <taxon>Pseudomonadota</taxon>
        <taxon>Gammaproteobacteria</taxon>
        <taxon>Oceanospirillales</taxon>
        <taxon>Halomonadaceae</taxon>
        <taxon>Vreelandella</taxon>
    </lineage>
</organism>
<gene>
    <name evidence="1" type="ORF">HSBAA_19200</name>
</gene>
<sequence length="70" mass="8294">MQAAMLRVKLKHLVVETQRRKEIALAYAKGITIKRYLSQYQPTAQMSHWKTMYSIYMLFAWQNAMPCKPT</sequence>
<accession>A0A455UBK4</accession>
<proteinExistence type="predicted"/>
<dbReference type="InterPro" id="IPR015422">
    <property type="entry name" value="PyrdxlP-dep_Trfase_small"/>
</dbReference>
<dbReference type="AlphaFoldDB" id="A0A455UBK4"/>
<protein>
    <submittedName>
        <fullName evidence="1">Uncharacterized protein</fullName>
    </submittedName>
</protein>
<reference evidence="1 2" key="1">
    <citation type="journal article" date="2019" name="Microbiol. Resour. Announc.">
        <title>Complete Genome Sequence of Halomonas sulfidaeris Strain Esulfide1 Isolated from a Metal Sulfide Rock at a Depth of 2,200 Meters, Obtained Using Nanopore Sequencing.</title>
        <authorList>
            <person name="Saito M."/>
            <person name="Nishigata A."/>
            <person name="Galipon J."/>
            <person name="Arakawa K."/>
        </authorList>
    </citation>
    <scope>NUCLEOTIDE SEQUENCE [LARGE SCALE GENOMIC DNA]</scope>
    <source>
        <strain evidence="1 2">ATCC BAA-803</strain>
    </source>
</reference>
<evidence type="ECO:0000313" key="1">
    <source>
        <dbReference type="EMBL" id="BBI60614.1"/>
    </source>
</evidence>
<dbReference type="Proteomes" id="UP000320231">
    <property type="component" value="Chromosome"/>
</dbReference>
<dbReference type="KEGG" id="hsr:HSBAA_19200"/>